<proteinExistence type="predicted"/>
<protein>
    <recommendedName>
        <fullName evidence="2">Survival Motor Neuron Gemin2-binding domain-containing protein</fullName>
    </recommendedName>
</protein>
<dbReference type="EMBL" id="OU503056">
    <property type="protein sequence ID" value="CAI9785025.1"/>
    <property type="molecule type" value="Genomic_DNA"/>
</dbReference>
<dbReference type="Pfam" id="PF20636">
    <property type="entry name" value="SMN_G2-BD"/>
    <property type="match status" value="1"/>
</dbReference>
<dbReference type="AlphaFoldDB" id="A0AAD2AGR7"/>
<organism evidence="3 4">
    <name type="scientific">Fraxinus pennsylvanica</name>
    <dbReference type="NCBI Taxonomy" id="56036"/>
    <lineage>
        <taxon>Eukaryota</taxon>
        <taxon>Viridiplantae</taxon>
        <taxon>Streptophyta</taxon>
        <taxon>Embryophyta</taxon>
        <taxon>Tracheophyta</taxon>
        <taxon>Spermatophyta</taxon>
        <taxon>Magnoliopsida</taxon>
        <taxon>eudicotyledons</taxon>
        <taxon>Gunneridae</taxon>
        <taxon>Pentapetalae</taxon>
        <taxon>asterids</taxon>
        <taxon>lamiids</taxon>
        <taxon>Lamiales</taxon>
        <taxon>Oleaceae</taxon>
        <taxon>Oleeae</taxon>
        <taxon>Fraxinus</taxon>
    </lineage>
</organism>
<evidence type="ECO:0000313" key="4">
    <source>
        <dbReference type="Proteomes" id="UP000834106"/>
    </source>
</evidence>
<dbReference type="Proteomes" id="UP000834106">
    <property type="component" value="Chromosome 21"/>
</dbReference>
<feature type="region of interest" description="Disordered" evidence="1">
    <location>
        <begin position="284"/>
        <end position="309"/>
    </location>
</feature>
<dbReference type="InterPro" id="IPR049481">
    <property type="entry name" value="SMN_G2-BD"/>
</dbReference>
<evidence type="ECO:0000259" key="2">
    <source>
        <dbReference type="Pfam" id="PF20636"/>
    </source>
</evidence>
<evidence type="ECO:0000256" key="1">
    <source>
        <dbReference type="SAM" id="MobiDB-lite"/>
    </source>
</evidence>
<dbReference type="InterPro" id="IPR040424">
    <property type="entry name" value="Smn1"/>
</dbReference>
<name>A0AAD2AGR7_9LAMI</name>
<feature type="region of interest" description="Disordered" evidence="1">
    <location>
        <begin position="32"/>
        <end position="66"/>
    </location>
</feature>
<evidence type="ECO:0000313" key="3">
    <source>
        <dbReference type="EMBL" id="CAI9785025.1"/>
    </source>
</evidence>
<dbReference type="PANTHER" id="PTHR39267:SF1">
    <property type="entry name" value="SURVIVAL MOTOR NEURON PROTEIN"/>
    <property type="match status" value="1"/>
</dbReference>
<feature type="region of interest" description="Disordered" evidence="1">
    <location>
        <begin position="111"/>
        <end position="135"/>
    </location>
</feature>
<accession>A0AAD2AGR7</accession>
<gene>
    <name evidence="3" type="ORF">FPE_LOCUS32455</name>
</gene>
<feature type="domain" description="Survival Motor Neuron Gemin2-binding" evidence="2">
    <location>
        <begin position="4"/>
        <end position="28"/>
    </location>
</feature>
<reference evidence="3" key="1">
    <citation type="submission" date="2023-05" db="EMBL/GenBank/DDBJ databases">
        <authorList>
            <person name="Huff M."/>
        </authorList>
    </citation>
    <scope>NUCLEOTIDE SEQUENCE</scope>
</reference>
<sequence length="343" mass="37166">MGKGDLWDDSALIDAFDHAISKYKTMHGMGVRGGSGEGGKPITSNGENFEVDTKSSEVSSSAGHVEAADGKKTALYATAEIGETGNVSPIEEYPSDSVEFVFPEKHIVSSTVQNGNHTPDKENSAMESSSPKKHIGLSDAQNLQDEATWYSQSPEEYNQLLNKYYELESQRQNILQQLNQFSNWSYEHPVSSTFTPEYHQGSIAQSSYQTVTCYCPYGCQSSVACCPSLPAHCSDGACVDKSFDTTRVGCNGNSASQEDHDFVKTAMVAAERALSSLTKEISQKADASVNGGEDKELQPEVSHLPESTESGTDLAVVLNAWYSAGFYTGKYLSEQSLGKKRHG</sequence>
<dbReference type="CDD" id="cd22851">
    <property type="entry name" value="SMN_N"/>
    <property type="match status" value="1"/>
</dbReference>
<dbReference type="PANTHER" id="PTHR39267">
    <property type="entry name" value="SURVIVAL MOTOR NEURON-LIKE PROTEIN 1"/>
    <property type="match status" value="1"/>
</dbReference>
<keyword evidence="4" id="KW-1185">Reference proteome</keyword>